<dbReference type="Proteomes" id="UP000467193">
    <property type="component" value="Chromosome"/>
</dbReference>
<dbReference type="AlphaFoldDB" id="A0A7I7QNX2"/>
<reference evidence="2 3" key="1">
    <citation type="journal article" date="2019" name="Emerg. Microbes Infect.">
        <title>Comprehensive subspecies identification of 175 nontuberculous mycobacteria species based on 7547 genomic profiles.</title>
        <authorList>
            <person name="Matsumoto Y."/>
            <person name="Kinjo T."/>
            <person name="Motooka D."/>
            <person name="Nabeya D."/>
            <person name="Jung N."/>
            <person name="Uechi K."/>
            <person name="Horii T."/>
            <person name="Iida T."/>
            <person name="Fujita J."/>
            <person name="Nakamura S."/>
        </authorList>
    </citation>
    <scope>NUCLEOTIDE SEQUENCE [LARGE SCALE GENOMIC DNA]</scope>
    <source>
        <strain evidence="2 3">JCM 17899</strain>
    </source>
</reference>
<dbReference type="InterPro" id="IPR011528">
    <property type="entry name" value="NERD"/>
</dbReference>
<proteinExistence type="predicted"/>
<dbReference type="RefSeq" id="WP_163796891.1">
    <property type="nucleotide sequence ID" value="NZ_AP022588.1"/>
</dbReference>
<evidence type="ECO:0000313" key="3">
    <source>
        <dbReference type="Proteomes" id="UP000467193"/>
    </source>
</evidence>
<dbReference type="EMBL" id="AP022588">
    <property type="protein sequence ID" value="BBY28099.1"/>
    <property type="molecule type" value="Genomic_DNA"/>
</dbReference>
<sequence length="537" mass="59311">MMISMRMFPEVVDPATSSEAEKALFRRLAILDSPEWAYAIHSLNLAEHSWKRVGEIDFLLVGPKGIFVLEVKGGQVTTERGTWKYTNRYGRSTVKKASPFAQASSAMFALQNRLEELIDPGLVDHTTFGYAVVFPDQHFESRSVEWADEMVLDKTQLDRPDGVLRSLNRLASYWRAKPGKRDRVLSVENIELYRDAMRPDYDVVPTLQRLALAAEQELAELTTRQYAALDAHDRNDRILYEGGAGTGKTMLAAEVCRRRARAGDRVLFTCHSPVVADLVSRQPGLEQVTAVPIGAVDEAAPTFDVLVVDEAQDVMNVDQLLMLDSRLRGGFQDGRWYLFLDSNNQRGLIGAYETDGIEYVRAARPAVFELSDNCRNTATIVAEVTALTGADVGVSTAGIGPKVELIPTSGRRTAGKEAGKILDRLADGGVTADQIMLLSPLPLAESCFSTMPAKWSQRIEGLDARSWFDRPQTRLGFATVANFKGLESPFVILGDVGLPEDSNQPQPELYVGMTRARVGLYVVTNGPNEPKSTEERP</sequence>
<evidence type="ECO:0000259" key="1">
    <source>
        <dbReference type="PROSITE" id="PS50965"/>
    </source>
</evidence>
<dbReference type="InterPro" id="IPR027417">
    <property type="entry name" value="P-loop_NTPase"/>
</dbReference>
<gene>
    <name evidence="2" type="ORF">MSEDJ_21950</name>
</gene>
<keyword evidence="3" id="KW-1185">Reference proteome</keyword>
<dbReference type="PROSITE" id="PS50965">
    <property type="entry name" value="NERD"/>
    <property type="match status" value="1"/>
</dbReference>
<dbReference type="Gene3D" id="3.40.50.300">
    <property type="entry name" value="P-loop containing nucleotide triphosphate hydrolases"/>
    <property type="match status" value="2"/>
</dbReference>
<dbReference type="SUPFAM" id="SSF52540">
    <property type="entry name" value="P-loop containing nucleoside triphosphate hydrolases"/>
    <property type="match status" value="1"/>
</dbReference>
<organism evidence="2 3">
    <name type="scientific">Mycolicibacterium sediminis</name>
    <dbReference type="NCBI Taxonomy" id="1286180"/>
    <lineage>
        <taxon>Bacteria</taxon>
        <taxon>Bacillati</taxon>
        <taxon>Actinomycetota</taxon>
        <taxon>Actinomycetes</taxon>
        <taxon>Mycobacteriales</taxon>
        <taxon>Mycobacteriaceae</taxon>
        <taxon>Mycolicibacterium</taxon>
    </lineage>
</organism>
<feature type="domain" description="NERD" evidence="1">
    <location>
        <begin position="16"/>
        <end position="133"/>
    </location>
</feature>
<dbReference type="KEGG" id="msei:MSEDJ_21950"/>
<protein>
    <submittedName>
        <fullName evidence="2">Nuclease</fullName>
    </submittedName>
</protein>
<evidence type="ECO:0000313" key="2">
    <source>
        <dbReference type="EMBL" id="BBY28099.1"/>
    </source>
</evidence>
<accession>A0A7I7QNX2</accession>
<dbReference type="Pfam" id="PF08378">
    <property type="entry name" value="NERD"/>
    <property type="match status" value="1"/>
</dbReference>
<name>A0A7I7QNX2_9MYCO</name>